<dbReference type="RefSeq" id="WP_071363406.1">
    <property type="nucleotide sequence ID" value="NZ_JRYB01000001.1"/>
</dbReference>
<comment type="caution">
    <text evidence="2">The sequence shown here is derived from an EMBL/GenBank/DDBJ whole genome shotgun (WGS) entry which is preliminary data.</text>
</comment>
<organism evidence="2 3">
    <name type="scientific">Massilia timonae</name>
    <dbReference type="NCBI Taxonomy" id="47229"/>
    <lineage>
        <taxon>Bacteria</taxon>
        <taxon>Pseudomonadati</taxon>
        <taxon>Pseudomonadota</taxon>
        <taxon>Betaproteobacteria</taxon>
        <taxon>Burkholderiales</taxon>
        <taxon>Oxalobacteraceae</taxon>
        <taxon>Telluria group</taxon>
        <taxon>Massilia</taxon>
    </lineage>
</organism>
<dbReference type="Proteomes" id="UP000180246">
    <property type="component" value="Unassembled WGS sequence"/>
</dbReference>
<evidence type="ECO:0000256" key="1">
    <source>
        <dbReference type="SAM" id="SignalP"/>
    </source>
</evidence>
<evidence type="ECO:0000313" key="3">
    <source>
        <dbReference type="Proteomes" id="UP000180246"/>
    </source>
</evidence>
<feature type="chain" id="PRO_5010295137" evidence="1">
    <location>
        <begin position="18"/>
        <end position="169"/>
    </location>
</feature>
<protein>
    <submittedName>
        <fullName evidence="2">Uncharacterized protein</fullName>
    </submittedName>
</protein>
<feature type="signal peptide" evidence="1">
    <location>
        <begin position="1"/>
        <end position="17"/>
    </location>
</feature>
<proteinExistence type="predicted"/>
<reference evidence="2 3" key="1">
    <citation type="submission" date="2014-10" db="EMBL/GenBank/DDBJ databases">
        <authorList>
            <person name="Seo M.-J."/>
            <person name="Seok Y.J."/>
            <person name="Cha I.-T."/>
        </authorList>
    </citation>
    <scope>NUCLEOTIDE SEQUENCE [LARGE SCALE GENOMIC DNA]</scope>
    <source>
        <strain evidence="2 3">NEU</strain>
    </source>
</reference>
<sequence length="169" mass="19282">MKFAILIAALFSTAAYAQQYDRNAPRGGPDERNWDEDIQLVCFGQAERTVAETHSGYQWNQETHKYEPKSEVTTGKQDFDSALNVSIHDDQGRIRIPKQLIPPMHSGGRDGWWDLEDLIVGHNDIRGRFRLNALNRPTVSIDRRNGTITVDGMIKFNGRCDPDSGHRRF</sequence>
<dbReference type="AlphaFoldDB" id="A0A1S2NDV6"/>
<keyword evidence="1" id="KW-0732">Signal</keyword>
<name>A0A1S2NDV6_9BURK</name>
<dbReference type="EMBL" id="JRYB01000001">
    <property type="protein sequence ID" value="OIJ43257.1"/>
    <property type="molecule type" value="Genomic_DNA"/>
</dbReference>
<gene>
    <name evidence="2" type="ORF">LO55_4877</name>
</gene>
<evidence type="ECO:0000313" key="2">
    <source>
        <dbReference type="EMBL" id="OIJ43257.1"/>
    </source>
</evidence>
<accession>A0A1S2NDV6</accession>